<dbReference type="Pfam" id="PF01363">
    <property type="entry name" value="FYVE"/>
    <property type="match status" value="1"/>
</dbReference>
<feature type="compositionally biased region" description="Pro residues" evidence="5">
    <location>
        <begin position="132"/>
        <end position="144"/>
    </location>
</feature>
<proteinExistence type="predicted"/>
<dbReference type="SMART" id="SM00064">
    <property type="entry name" value="FYVE"/>
    <property type="match status" value="1"/>
</dbReference>
<dbReference type="InterPro" id="IPR017455">
    <property type="entry name" value="Znf_FYVE-rel"/>
</dbReference>
<reference evidence="7 8" key="1">
    <citation type="submission" date="2018-11" db="EMBL/GenBank/DDBJ databases">
        <title>Genome assembly of Steccherinum ochraceum LE-BIN_3174, the white-rot fungus of the Steccherinaceae family (The Residual Polyporoid clade, Polyporales, Basidiomycota).</title>
        <authorList>
            <person name="Fedorova T.V."/>
            <person name="Glazunova O.A."/>
            <person name="Landesman E.O."/>
            <person name="Moiseenko K.V."/>
            <person name="Psurtseva N.V."/>
            <person name="Savinova O.S."/>
            <person name="Shakhova N.V."/>
            <person name="Tyazhelova T.V."/>
            <person name="Vasina D.V."/>
        </authorList>
    </citation>
    <scope>NUCLEOTIDE SEQUENCE [LARGE SCALE GENOMIC DNA]</scope>
    <source>
        <strain evidence="7 8">LE-BIN_3174</strain>
    </source>
</reference>
<dbReference type="SUPFAM" id="SSF57903">
    <property type="entry name" value="FYVE/PHD zinc finger"/>
    <property type="match status" value="1"/>
</dbReference>
<dbReference type="Pfam" id="PF11464">
    <property type="entry name" value="Rbsn"/>
    <property type="match status" value="1"/>
</dbReference>
<evidence type="ECO:0000256" key="5">
    <source>
        <dbReference type="SAM" id="MobiDB-lite"/>
    </source>
</evidence>
<evidence type="ECO:0000256" key="3">
    <source>
        <dbReference type="ARBA" id="ARBA00022833"/>
    </source>
</evidence>
<dbReference type="GO" id="GO:0004180">
    <property type="term" value="F:carboxypeptidase activity"/>
    <property type="evidence" value="ECO:0007669"/>
    <property type="project" value="UniProtKB-KW"/>
</dbReference>
<dbReference type="EMBL" id="RWJN01000309">
    <property type="protein sequence ID" value="TCD63295.1"/>
    <property type="molecule type" value="Genomic_DNA"/>
</dbReference>
<keyword evidence="2 4" id="KW-0863">Zinc-finger</keyword>
<keyword evidence="7" id="KW-0121">Carboxypeptidase</keyword>
<dbReference type="PANTHER" id="PTHR13510:SF44">
    <property type="entry name" value="RABENOSYN-5"/>
    <property type="match status" value="1"/>
</dbReference>
<dbReference type="SUPFAM" id="SSF140125">
    <property type="entry name" value="Rabenosyn-5 Rab-binding domain-like"/>
    <property type="match status" value="1"/>
</dbReference>
<evidence type="ECO:0000256" key="1">
    <source>
        <dbReference type="ARBA" id="ARBA00022723"/>
    </source>
</evidence>
<evidence type="ECO:0000259" key="6">
    <source>
        <dbReference type="PROSITE" id="PS50178"/>
    </source>
</evidence>
<organism evidence="7 8">
    <name type="scientific">Steccherinum ochraceum</name>
    <dbReference type="NCBI Taxonomy" id="92696"/>
    <lineage>
        <taxon>Eukaryota</taxon>
        <taxon>Fungi</taxon>
        <taxon>Dikarya</taxon>
        <taxon>Basidiomycota</taxon>
        <taxon>Agaricomycotina</taxon>
        <taxon>Agaricomycetes</taxon>
        <taxon>Polyporales</taxon>
        <taxon>Steccherinaceae</taxon>
        <taxon>Steccherinum</taxon>
    </lineage>
</organism>
<sequence length="761" mass="82914">MSSSPPPKIPYQAYVSKSKRHSRNISNPYLAPNVSPPPPSRQPVSPNGHLLSEPILSSKPESPQDPEKVTINGNGFIDRVPDGPKVPVVATTTPKSEQAFSPKVVTVTIEPSPPSEGSTSPVPSVSDHQSPPLRPVSVPVPPVSPGLNGKTTLPSVPVAGPSTSTVSSPATSPKPTTTRKISTFRHVPVRSAVATRTMAPSPLRPAGAHTRTDSNVSMSPRHLDTRLAPQSQPSSRMSSTASIPLLQPTPHERVLPAIPTLDIPARSPSVRSSSSPQAISPPPQSFGAPSRASLTSPPVPPPKAVSPTPSYNPSIPQTPASVLTPSSSSSSIPTSRQAPRSAAPYRPGFQPRGVYRPRTDEFIERRKAGRSQGRVERTRYERRLEKLINLHFPHPDLARERALENGRPSPQNRRQSSFFDLTLSDLRTKSAGDLWREVTTPQPTPGSKADIRAMEQTITPWEDDAAVSQCPLCKASFHPLTNRKHHCRLCGRIICSLPVKYPQRPQTCSLLFVADPQTGQIEEVGEGVDYGVRRRTASTVGKGKGRESLPSDEDKFLRGVRICRDCRPVLLRRQYMQEVHRTPLFSKLYDAFALLEKEIEEALPAFQELLLNLNNDERPAPEASSARKRLLEAFAQYDALAKRIRSLPSPGGQGSSQDRVQTAILTRANLFLQKNMFPLQAIPKPQKSFGAGHLVDPDSEVAHALQPLLEQEALLESFVEEAKAHRKFEDAKTLKANLAEIRVEIDRILANSDPGTGGKGK</sequence>
<feature type="compositionally biased region" description="Low complexity" evidence="5">
    <location>
        <begin position="115"/>
        <end position="126"/>
    </location>
</feature>
<feature type="compositionally biased region" description="Polar residues" evidence="5">
    <location>
        <begin position="90"/>
        <end position="99"/>
    </location>
</feature>
<dbReference type="Proteomes" id="UP000292702">
    <property type="component" value="Unassembled WGS sequence"/>
</dbReference>
<feature type="compositionally biased region" description="Low complexity" evidence="5">
    <location>
        <begin position="154"/>
        <end position="178"/>
    </location>
</feature>
<dbReference type="InterPro" id="IPR000306">
    <property type="entry name" value="Znf_FYVE"/>
</dbReference>
<protein>
    <submittedName>
        <fullName evidence="7">Carboxypeptidase Y-deficient</fullName>
    </submittedName>
</protein>
<dbReference type="InterPro" id="IPR013083">
    <property type="entry name" value="Znf_RING/FYVE/PHD"/>
</dbReference>
<comment type="caution">
    <text evidence="7">The sequence shown here is derived from an EMBL/GenBank/DDBJ whole genome shotgun (WGS) entry which is preliminary data.</text>
</comment>
<evidence type="ECO:0000313" key="7">
    <source>
        <dbReference type="EMBL" id="TCD63295.1"/>
    </source>
</evidence>
<feature type="compositionally biased region" description="Polar residues" evidence="5">
    <location>
        <begin position="228"/>
        <end position="242"/>
    </location>
</feature>
<dbReference type="InterPro" id="IPR021565">
    <property type="entry name" value="Rbsn_Rab-bd"/>
</dbReference>
<dbReference type="InterPro" id="IPR011011">
    <property type="entry name" value="Znf_FYVE_PHD"/>
</dbReference>
<keyword evidence="1" id="KW-0479">Metal-binding</keyword>
<name>A0A4R0RCU7_9APHY</name>
<evidence type="ECO:0000313" key="8">
    <source>
        <dbReference type="Proteomes" id="UP000292702"/>
    </source>
</evidence>
<dbReference type="STRING" id="92696.A0A4R0RCU7"/>
<feature type="region of interest" description="Disordered" evidence="5">
    <location>
        <begin position="263"/>
        <end position="376"/>
    </location>
</feature>
<keyword evidence="8" id="KW-1185">Reference proteome</keyword>
<keyword evidence="7" id="KW-0645">Protease</keyword>
<feature type="domain" description="FYVE-type" evidence="6">
    <location>
        <begin position="464"/>
        <end position="571"/>
    </location>
</feature>
<dbReference type="PANTHER" id="PTHR13510">
    <property type="entry name" value="FYVE-FINGER-CONTAINING RAB5 EFFECTOR PROTEIN RABENOSYN-5-RELATED"/>
    <property type="match status" value="1"/>
</dbReference>
<dbReference type="AlphaFoldDB" id="A0A4R0RCU7"/>
<feature type="compositionally biased region" description="Basic and acidic residues" evidence="5">
    <location>
        <begin position="357"/>
        <end position="366"/>
    </location>
</feature>
<accession>A0A4R0RCU7</accession>
<evidence type="ECO:0000256" key="4">
    <source>
        <dbReference type="PROSITE-ProRule" id="PRU00091"/>
    </source>
</evidence>
<dbReference type="InterPro" id="IPR036531">
    <property type="entry name" value="Rbsn_Rab-bd_sf"/>
</dbReference>
<dbReference type="InterPro" id="IPR052727">
    <property type="entry name" value="Rab4/Rab5_effector"/>
</dbReference>
<feature type="compositionally biased region" description="Low complexity" evidence="5">
    <location>
        <begin position="263"/>
        <end position="278"/>
    </location>
</feature>
<dbReference type="PROSITE" id="PS50178">
    <property type="entry name" value="ZF_FYVE"/>
    <property type="match status" value="1"/>
</dbReference>
<keyword evidence="3" id="KW-0862">Zinc</keyword>
<dbReference type="OrthoDB" id="166134at2759"/>
<dbReference type="Gene3D" id="3.30.40.10">
    <property type="entry name" value="Zinc/RING finger domain, C3HC4 (zinc finger)"/>
    <property type="match status" value="1"/>
</dbReference>
<dbReference type="Gene3D" id="4.10.860.20">
    <property type="entry name" value="Rabenosyn, Rab binding domain"/>
    <property type="match status" value="1"/>
</dbReference>
<feature type="compositionally biased region" description="Low complexity" evidence="5">
    <location>
        <begin position="318"/>
        <end position="335"/>
    </location>
</feature>
<dbReference type="GO" id="GO:0008270">
    <property type="term" value="F:zinc ion binding"/>
    <property type="evidence" value="ECO:0007669"/>
    <property type="project" value="UniProtKB-KW"/>
</dbReference>
<evidence type="ECO:0000256" key="2">
    <source>
        <dbReference type="ARBA" id="ARBA00022771"/>
    </source>
</evidence>
<keyword evidence="7" id="KW-0378">Hydrolase</keyword>
<gene>
    <name evidence="7" type="primary">PEP7</name>
    <name evidence="7" type="ORF">EIP91_005707</name>
</gene>
<feature type="region of interest" description="Disordered" evidence="5">
    <location>
        <begin position="1"/>
        <end position="251"/>
    </location>
</feature>
<dbReference type="CDD" id="cd15737">
    <property type="entry name" value="FYVE2_Vac1p_like"/>
    <property type="match status" value="1"/>
</dbReference>